<dbReference type="OrthoDB" id="419770at2759"/>
<dbReference type="Proteomes" id="UP000663880">
    <property type="component" value="Unassembled WGS sequence"/>
</dbReference>
<comment type="caution">
    <text evidence="9">The sequence shown here is derived from an EMBL/GenBank/DDBJ whole genome shotgun (WGS) entry which is preliminary data.</text>
</comment>
<feature type="transmembrane region" description="Helical" evidence="8">
    <location>
        <begin position="284"/>
        <end position="302"/>
    </location>
</feature>
<evidence type="ECO:0000256" key="3">
    <source>
        <dbReference type="ARBA" id="ARBA00022502"/>
    </source>
</evidence>
<keyword evidence="7 8" id="KW-0472">Membrane</keyword>
<feature type="chain" id="PRO_5033111874" description="Post-GPI attachment to proteins factor 3" evidence="8">
    <location>
        <begin position="18"/>
        <end position="321"/>
    </location>
</feature>
<protein>
    <recommendedName>
        <fullName evidence="8">Post-GPI attachment to proteins factor 3</fullName>
    </recommendedName>
</protein>
<gene>
    <name evidence="9" type="ORF">PMACD_LOCUS6371</name>
</gene>
<keyword evidence="5 8" id="KW-0732">Signal</keyword>
<dbReference type="PANTHER" id="PTHR13148:SF0">
    <property type="entry name" value="POST-GPI ATTACHMENT TO PROTEINS FACTOR 3"/>
    <property type="match status" value="1"/>
</dbReference>
<dbReference type="GO" id="GO:0006506">
    <property type="term" value="P:GPI anchor biosynthetic process"/>
    <property type="evidence" value="ECO:0007669"/>
    <property type="project" value="UniProtKB-KW"/>
</dbReference>
<keyword evidence="8" id="KW-0333">Golgi apparatus</keyword>
<dbReference type="GO" id="GO:0005789">
    <property type="term" value="C:endoplasmic reticulum membrane"/>
    <property type="evidence" value="ECO:0007669"/>
    <property type="project" value="TreeGrafter"/>
</dbReference>
<organism evidence="9 10">
    <name type="scientific">Pieris macdunnoughi</name>
    <dbReference type="NCBI Taxonomy" id="345717"/>
    <lineage>
        <taxon>Eukaryota</taxon>
        <taxon>Metazoa</taxon>
        <taxon>Ecdysozoa</taxon>
        <taxon>Arthropoda</taxon>
        <taxon>Hexapoda</taxon>
        <taxon>Insecta</taxon>
        <taxon>Pterygota</taxon>
        <taxon>Neoptera</taxon>
        <taxon>Endopterygota</taxon>
        <taxon>Lepidoptera</taxon>
        <taxon>Glossata</taxon>
        <taxon>Ditrysia</taxon>
        <taxon>Papilionoidea</taxon>
        <taxon>Pieridae</taxon>
        <taxon>Pierinae</taxon>
        <taxon>Pieris</taxon>
    </lineage>
</organism>
<dbReference type="EMBL" id="CAJOBZ010000014">
    <property type="protein sequence ID" value="CAF4843237.1"/>
    <property type="molecule type" value="Genomic_DNA"/>
</dbReference>
<dbReference type="GO" id="GO:0000139">
    <property type="term" value="C:Golgi membrane"/>
    <property type="evidence" value="ECO:0007669"/>
    <property type="project" value="UniProtKB-SubCell"/>
</dbReference>
<dbReference type="AlphaFoldDB" id="A0A821RST1"/>
<evidence type="ECO:0000256" key="2">
    <source>
        <dbReference type="ARBA" id="ARBA00006387"/>
    </source>
</evidence>
<feature type="transmembrane region" description="Helical" evidence="8">
    <location>
        <begin position="136"/>
        <end position="155"/>
    </location>
</feature>
<reference evidence="9" key="1">
    <citation type="submission" date="2021-02" db="EMBL/GenBank/DDBJ databases">
        <authorList>
            <person name="Steward A R."/>
        </authorList>
    </citation>
    <scope>NUCLEOTIDE SEQUENCE</scope>
</reference>
<comment type="similarity">
    <text evidence="2 8">Belongs to the PGAP3 family.</text>
</comment>
<evidence type="ECO:0000256" key="7">
    <source>
        <dbReference type="ARBA" id="ARBA00023136"/>
    </source>
</evidence>
<comment type="subcellular location">
    <subcellularLocation>
        <location evidence="1">Endomembrane system</location>
        <topology evidence="1">Multi-pass membrane protein</topology>
    </subcellularLocation>
    <subcellularLocation>
        <location evidence="8">Golgi apparatus membrane</location>
        <topology evidence="8">Multi-pass membrane protein</topology>
    </subcellularLocation>
</comment>
<keyword evidence="4 8" id="KW-0812">Transmembrane</keyword>
<dbReference type="InterPro" id="IPR007217">
    <property type="entry name" value="Per1-like"/>
</dbReference>
<sequence>MWFTLILLVSISKFVLCSDGDRSPFYNQCLKNCNNENCTKENQFKPHAAAMQDIWSKISWWTCVDECRYNCMWKTVQGFEERGFSTPKFHGKWPFRKIIGVQEPASTFASLLNLAVHASMYHEIIKQFPIKTTPIVLFWHVFAIVCMNAWIWSTIFHTKDNYFTEFMDYACALSMVIALFVAAVLRVFHKRRKLCAVALLATVVYFVEHVRYLYTGRIDYDYNMLVNICFGVAGSVIWLLWAGVQYISGRRECWWLVAFTLASGAALTLELLDFPPLYGWDAHALWHLATVPLPLLFYRFVIDDLNYLKTIPSGKSSLKST</sequence>
<feature type="transmembrane region" description="Helical" evidence="8">
    <location>
        <begin position="253"/>
        <end position="272"/>
    </location>
</feature>
<keyword evidence="10" id="KW-1185">Reference proteome</keyword>
<evidence type="ECO:0000256" key="6">
    <source>
        <dbReference type="ARBA" id="ARBA00022989"/>
    </source>
</evidence>
<accession>A0A821RST1</accession>
<dbReference type="PANTHER" id="PTHR13148">
    <property type="entry name" value="PER1-RELATED"/>
    <property type="match status" value="1"/>
</dbReference>
<feature type="transmembrane region" description="Helical" evidence="8">
    <location>
        <begin position="195"/>
        <end position="214"/>
    </location>
</feature>
<evidence type="ECO:0000256" key="4">
    <source>
        <dbReference type="ARBA" id="ARBA00022692"/>
    </source>
</evidence>
<dbReference type="GO" id="GO:0016788">
    <property type="term" value="F:hydrolase activity, acting on ester bonds"/>
    <property type="evidence" value="ECO:0007669"/>
    <property type="project" value="TreeGrafter"/>
</dbReference>
<feature type="signal peptide" evidence="8">
    <location>
        <begin position="1"/>
        <end position="17"/>
    </location>
</feature>
<evidence type="ECO:0000256" key="8">
    <source>
        <dbReference type="RuleBase" id="RU365066"/>
    </source>
</evidence>
<evidence type="ECO:0000313" key="10">
    <source>
        <dbReference type="Proteomes" id="UP000663880"/>
    </source>
</evidence>
<proteinExistence type="inferred from homology"/>
<feature type="transmembrane region" description="Helical" evidence="8">
    <location>
        <begin position="167"/>
        <end position="188"/>
    </location>
</feature>
<comment type="function">
    <text evidence="8">Involved in the lipid remodeling steps of GPI-anchor maturation.</text>
</comment>
<dbReference type="Pfam" id="PF04080">
    <property type="entry name" value="Per1"/>
    <property type="match status" value="1"/>
</dbReference>
<evidence type="ECO:0000256" key="5">
    <source>
        <dbReference type="ARBA" id="ARBA00022729"/>
    </source>
</evidence>
<evidence type="ECO:0000313" key="9">
    <source>
        <dbReference type="EMBL" id="CAF4843237.1"/>
    </source>
</evidence>
<feature type="transmembrane region" description="Helical" evidence="8">
    <location>
        <begin position="220"/>
        <end position="241"/>
    </location>
</feature>
<keyword evidence="6 8" id="KW-1133">Transmembrane helix</keyword>
<evidence type="ECO:0000256" key="1">
    <source>
        <dbReference type="ARBA" id="ARBA00004127"/>
    </source>
</evidence>
<name>A0A821RST1_9NEOP</name>
<keyword evidence="3 8" id="KW-0337">GPI-anchor biosynthesis</keyword>
<comment type="caution">
    <text evidence="8">Lacks conserved residue(s) required for the propagation of feature annotation.</text>
</comment>